<organism evidence="1 2">
    <name type="scientific">Neoarthrinium moseri</name>
    <dbReference type="NCBI Taxonomy" id="1658444"/>
    <lineage>
        <taxon>Eukaryota</taxon>
        <taxon>Fungi</taxon>
        <taxon>Dikarya</taxon>
        <taxon>Ascomycota</taxon>
        <taxon>Pezizomycotina</taxon>
        <taxon>Sordariomycetes</taxon>
        <taxon>Xylariomycetidae</taxon>
        <taxon>Amphisphaeriales</taxon>
        <taxon>Apiosporaceae</taxon>
        <taxon>Neoarthrinium</taxon>
    </lineage>
</organism>
<gene>
    <name evidence="1" type="ORF">JX265_012766</name>
</gene>
<sequence>MLLHPRVLHETYRLAVIEPRVFGGCRHLYDPITTRRHALFALARLSINLASKDVLEVSAYHYKLDSVSDDDFKKWFHEELTPNLEDLRKLLSDPDYQEKGRDSEKGWVDSSRGEIRVGWETTYSENGEVVNTRE</sequence>
<dbReference type="EMBL" id="JAFIMR010000058">
    <property type="protein sequence ID" value="KAI1853010.1"/>
    <property type="molecule type" value="Genomic_DNA"/>
</dbReference>
<proteinExistence type="predicted"/>
<reference evidence="1" key="1">
    <citation type="submission" date="2021-03" db="EMBL/GenBank/DDBJ databases">
        <title>Revisited historic fungal species revealed as producer of novel bioactive compounds through whole genome sequencing and comparative genomics.</title>
        <authorList>
            <person name="Vignolle G.A."/>
            <person name="Hochenegger N."/>
            <person name="Mach R.L."/>
            <person name="Mach-Aigner A.R."/>
            <person name="Javad Rahimi M."/>
            <person name="Salim K.A."/>
            <person name="Chan C.M."/>
            <person name="Lim L.B.L."/>
            <person name="Cai F."/>
            <person name="Druzhinina I.S."/>
            <person name="U'Ren J.M."/>
            <person name="Derntl C."/>
        </authorList>
    </citation>
    <scope>NUCLEOTIDE SEQUENCE</scope>
    <source>
        <strain evidence="1">TUCIM 5799</strain>
    </source>
</reference>
<evidence type="ECO:0000313" key="2">
    <source>
        <dbReference type="Proteomes" id="UP000829685"/>
    </source>
</evidence>
<evidence type="ECO:0000313" key="1">
    <source>
        <dbReference type="EMBL" id="KAI1853010.1"/>
    </source>
</evidence>
<dbReference type="Proteomes" id="UP000829685">
    <property type="component" value="Unassembled WGS sequence"/>
</dbReference>
<dbReference type="AlphaFoldDB" id="A0A9P9W9W2"/>
<accession>A0A9P9W9W2</accession>
<protein>
    <submittedName>
        <fullName evidence="1">Uncharacterized protein</fullName>
    </submittedName>
</protein>
<keyword evidence="2" id="KW-1185">Reference proteome</keyword>
<name>A0A9P9W9W2_9PEZI</name>
<comment type="caution">
    <text evidence="1">The sequence shown here is derived from an EMBL/GenBank/DDBJ whole genome shotgun (WGS) entry which is preliminary data.</text>
</comment>